<sequence length="94" mass="10732">SEALVLFCIRSLTILNALSACPLNLIWYGGEKETFIHHCEIFPLKSENWEPLIECICSRNPHLVNQCKSWARVLLGECRTLGWPQSSLNLHILV</sequence>
<dbReference type="EMBL" id="HACA01022084">
    <property type="protein sequence ID" value="CDW39445.1"/>
    <property type="molecule type" value="Transcribed_RNA"/>
</dbReference>
<name>A0A0K2UN26_LEPSM</name>
<feature type="signal peptide" evidence="1">
    <location>
        <begin position="1"/>
        <end position="20"/>
    </location>
</feature>
<evidence type="ECO:0000313" key="2">
    <source>
        <dbReference type="EMBL" id="CDW39445.1"/>
    </source>
</evidence>
<feature type="non-terminal residue" evidence="2">
    <location>
        <position position="1"/>
    </location>
</feature>
<evidence type="ECO:0000256" key="1">
    <source>
        <dbReference type="SAM" id="SignalP"/>
    </source>
</evidence>
<evidence type="ECO:0008006" key="3">
    <source>
        <dbReference type="Google" id="ProtNLM"/>
    </source>
</evidence>
<keyword evidence="1" id="KW-0732">Signal</keyword>
<dbReference type="AlphaFoldDB" id="A0A0K2UN26"/>
<organism evidence="2">
    <name type="scientific">Lepeophtheirus salmonis</name>
    <name type="common">Salmon louse</name>
    <name type="synonym">Caligus salmonis</name>
    <dbReference type="NCBI Taxonomy" id="72036"/>
    <lineage>
        <taxon>Eukaryota</taxon>
        <taxon>Metazoa</taxon>
        <taxon>Ecdysozoa</taxon>
        <taxon>Arthropoda</taxon>
        <taxon>Crustacea</taxon>
        <taxon>Multicrustacea</taxon>
        <taxon>Hexanauplia</taxon>
        <taxon>Copepoda</taxon>
        <taxon>Siphonostomatoida</taxon>
        <taxon>Caligidae</taxon>
        <taxon>Lepeophtheirus</taxon>
    </lineage>
</organism>
<proteinExistence type="predicted"/>
<protein>
    <recommendedName>
        <fullName evidence="3">Secreted protein</fullName>
    </recommendedName>
</protein>
<reference evidence="2" key="1">
    <citation type="submission" date="2014-05" db="EMBL/GenBank/DDBJ databases">
        <authorList>
            <person name="Chronopoulou M."/>
        </authorList>
    </citation>
    <scope>NUCLEOTIDE SEQUENCE</scope>
    <source>
        <tissue evidence="2">Whole organism</tissue>
    </source>
</reference>
<accession>A0A0K2UN26</accession>
<feature type="chain" id="PRO_5005488892" description="Secreted protein" evidence="1">
    <location>
        <begin position="21"/>
        <end position="94"/>
    </location>
</feature>
<feature type="non-terminal residue" evidence="2">
    <location>
        <position position="94"/>
    </location>
</feature>